<feature type="transmembrane region" description="Helical" evidence="1">
    <location>
        <begin position="78"/>
        <end position="98"/>
    </location>
</feature>
<proteinExistence type="predicted"/>
<dbReference type="Proteomes" id="UP000317171">
    <property type="component" value="Chromosome"/>
</dbReference>
<sequence length="225" mass="26133">MSFPSADLVSAVYQLLPGFITAWIFYSLTAHPKKSPFERTIQALIFTAIIKLLVLPLSWSFIWLGSYGWTIGVWNQDTSFIVSAFFAIALGFLFSYFANTGILHANLFPLISATKRTSHPSEWFSAFNEDKCFIYLHFKDGRRLFGWPYEWPDHPDEGHFVILRPEWILEDNQRAPLSLTLKMLIPAKQVRMVEFEKDENDPTYDLDQLQKSTELLLNLRKDDDE</sequence>
<dbReference type="EMBL" id="CP036269">
    <property type="protein sequence ID" value="QDT42532.1"/>
    <property type="molecule type" value="Genomic_DNA"/>
</dbReference>
<keyword evidence="1" id="KW-0472">Membrane</keyword>
<reference evidence="2 3" key="1">
    <citation type="submission" date="2019-02" db="EMBL/GenBank/DDBJ databases">
        <title>Deep-cultivation of Planctomycetes and their phenomic and genomic characterization uncovers novel biology.</title>
        <authorList>
            <person name="Wiegand S."/>
            <person name="Jogler M."/>
            <person name="Boedeker C."/>
            <person name="Pinto D."/>
            <person name="Vollmers J."/>
            <person name="Rivas-Marin E."/>
            <person name="Kohn T."/>
            <person name="Peeters S.H."/>
            <person name="Heuer A."/>
            <person name="Rast P."/>
            <person name="Oberbeckmann S."/>
            <person name="Bunk B."/>
            <person name="Jeske O."/>
            <person name="Meyerdierks A."/>
            <person name="Storesund J.E."/>
            <person name="Kallscheuer N."/>
            <person name="Luecker S."/>
            <person name="Lage O.M."/>
            <person name="Pohl T."/>
            <person name="Merkel B.J."/>
            <person name="Hornburger P."/>
            <person name="Mueller R.-W."/>
            <person name="Bruemmer F."/>
            <person name="Labrenz M."/>
            <person name="Spormann A.M."/>
            <person name="Op den Camp H."/>
            <person name="Overmann J."/>
            <person name="Amann R."/>
            <person name="Jetten M.S.M."/>
            <person name="Mascher T."/>
            <person name="Medema M.H."/>
            <person name="Devos D.P."/>
            <person name="Kaster A.-K."/>
            <person name="Ovreas L."/>
            <person name="Rohde M."/>
            <person name="Galperin M.Y."/>
            <person name="Jogler C."/>
        </authorList>
    </citation>
    <scope>NUCLEOTIDE SEQUENCE [LARGE SCALE GENOMIC DNA]</scope>
    <source>
        <strain evidence="2 3">Pan241w</strain>
    </source>
</reference>
<keyword evidence="1" id="KW-1133">Transmembrane helix</keyword>
<feature type="transmembrane region" description="Helical" evidence="1">
    <location>
        <begin position="12"/>
        <end position="31"/>
    </location>
</feature>
<keyword evidence="1" id="KW-0812">Transmembrane</keyword>
<dbReference type="InterPro" id="IPR045919">
    <property type="entry name" value="DUF6338"/>
</dbReference>
<dbReference type="RefSeq" id="WP_145215931.1">
    <property type="nucleotide sequence ID" value="NZ_CP036269.1"/>
</dbReference>
<feature type="transmembrane region" description="Helical" evidence="1">
    <location>
        <begin position="43"/>
        <end position="66"/>
    </location>
</feature>
<accession>A0A517RF77</accession>
<keyword evidence="3" id="KW-1185">Reference proteome</keyword>
<dbReference type="AlphaFoldDB" id="A0A517RF77"/>
<dbReference type="OrthoDB" id="9154573at2"/>
<name>A0A517RF77_9PLAN</name>
<evidence type="ECO:0000256" key="1">
    <source>
        <dbReference type="SAM" id="Phobius"/>
    </source>
</evidence>
<evidence type="ECO:0000313" key="3">
    <source>
        <dbReference type="Proteomes" id="UP000317171"/>
    </source>
</evidence>
<dbReference type="Pfam" id="PF19865">
    <property type="entry name" value="DUF6338"/>
    <property type="match status" value="1"/>
</dbReference>
<dbReference type="KEGG" id="gaz:Pan241w_26170"/>
<protein>
    <submittedName>
        <fullName evidence="2">Uncharacterized protein</fullName>
    </submittedName>
</protein>
<organism evidence="2 3">
    <name type="scientific">Gimesia alba</name>
    <dbReference type="NCBI Taxonomy" id="2527973"/>
    <lineage>
        <taxon>Bacteria</taxon>
        <taxon>Pseudomonadati</taxon>
        <taxon>Planctomycetota</taxon>
        <taxon>Planctomycetia</taxon>
        <taxon>Planctomycetales</taxon>
        <taxon>Planctomycetaceae</taxon>
        <taxon>Gimesia</taxon>
    </lineage>
</organism>
<evidence type="ECO:0000313" key="2">
    <source>
        <dbReference type="EMBL" id="QDT42532.1"/>
    </source>
</evidence>
<gene>
    <name evidence="2" type="ORF">Pan241w_26170</name>
</gene>